<dbReference type="Proteomes" id="UP000054270">
    <property type="component" value="Unassembled WGS sequence"/>
</dbReference>
<dbReference type="OMA" id="REICIRA"/>
<proteinExistence type="predicted"/>
<evidence type="ECO:0000313" key="2">
    <source>
        <dbReference type="EMBL" id="KJA17075.1"/>
    </source>
</evidence>
<dbReference type="EMBL" id="KN817610">
    <property type="protein sequence ID" value="KJA17075.1"/>
    <property type="molecule type" value="Genomic_DNA"/>
</dbReference>
<feature type="non-terminal residue" evidence="2">
    <location>
        <position position="118"/>
    </location>
</feature>
<accession>A0A0D2P9M9</accession>
<dbReference type="OrthoDB" id="3060567at2759"/>
<sequence>MAPATAKLRAVEAQISETTAHIQALKSQVEQAENKLQRLREEEAAILETFADHRQVFSPFRNIPEDVLREICIRACVEGDMPGLCYPMGPLPWILAQICSGLRYIALATPIIWASMHF</sequence>
<reference evidence="3" key="1">
    <citation type="submission" date="2014-04" db="EMBL/GenBank/DDBJ databases">
        <title>Evolutionary Origins and Diversification of the Mycorrhizal Mutualists.</title>
        <authorList>
            <consortium name="DOE Joint Genome Institute"/>
            <consortium name="Mycorrhizal Genomics Consortium"/>
            <person name="Kohler A."/>
            <person name="Kuo A."/>
            <person name="Nagy L.G."/>
            <person name="Floudas D."/>
            <person name="Copeland A."/>
            <person name="Barry K.W."/>
            <person name="Cichocki N."/>
            <person name="Veneault-Fourrey C."/>
            <person name="LaButti K."/>
            <person name="Lindquist E.A."/>
            <person name="Lipzen A."/>
            <person name="Lundell T."/>
            <person name="Morin E."/>
            <person name="Murat C."/>
            <person name="Riley R."/>
            <person name="Ohm R."/>
            <person name="Sun H."/>
            <person name="Tunlid A."/>
            <person name="Henrissat B."/>
            <person name="Grigoriev I.V."/>
            <person name="Hibbett D.S."/>
            <person name="Martin F."/>
        </authorList>
    </citation>
    <scope>NUCLEOTIDE SEQUENCE [LARGE SCALE GENOMIC DNA]</scope>
    <source>
        <strain evidence="3">FD-334 SS-4</strain>
    </source>
</reference>
<protein>
    <submittedName>
        <fullName evidence="2">Uncharacterized protein</fullName>
    </submittedName>
</protein>
<keyword evidence="1" id="KW-0175">Coiled coil</keyword>
<feature type="coiled-coil region" evidence="1">
    <location>
        <begin position="8"/>
        <end position="49"/>
    </location>
</feature>
<gene>
    <name evidence="2" type="ORF">HYPSUDRAFT_146945</name>
</gene>
<organism evidence="2 3">
    <name type="scientific">Hypholoma sublateritium (strain FD-334 SS-4)</name>
    <dbReference type="NCBI Taxonomy" id="945553"/>
    <lineage>
        <taxon>Eukaryota</taxon>
        <taxon>Fungi</taxon>
        <taxon>Dikarya</taxon>
        <taxon>Basidiomycota</taxon>
        <taxon>Agaricomycotina</taxon>
        <taxon>Agaricomycetes</taxon>
        <taxon>Agaricomycetidae</taxon>
        <taxon>Agaricales</taxon>
        <taxon>Agaricineae</taxon>
        <taxon>Strophariaceae</taxon>
        <taxon>Hypholoma</taxon>
    </lineage>
</organism>
<evidence type="ECO:0000256" key="1">
    <source>
        <dbReference type="SAM" id="Coils"/>
    </source>
</evidence>
<keyword evidence="3" id="KW-1185">Reference proteome</keyword>
<evidence type="ECO:0000313" key="3">
    <source>
        <dbReference type="Proteomes" id="UP000054270"/>
    </source>
</evidence>
<dbReference type="STRING" id="945553.A0A0D2P9M9"/>
<dbReference type="AlphaFoldDB" id="A0A0D2P9M9"/>
<name>A0A0D2P9M9_HYPSF</name>